<accession>A0A0D0ECX9</accession>
<evidence type="ECO:0000313" key="2">
    <source>
        <dbReference type="EMBL" id="KIL00151.1"/>
    </source>
</evidence>
<sequence>MAPVSTQPIPSLMNVYTVGPFGDAKLPQQCQVHYDSEQPCGCADSSSHRACHKARLRKMLLPVALSLLAIGGMLVVSCATDINLLDLIGLGGDSGSLLGKRETSSSFTNNKLYLIIIFVHLKIHCAAHATCAHAVVALLAWNALDVGCVRLDSTRLSDSSGFLLSAE</sequence>
<reference evidence="2 3" key="1">
    <citation type="submission" date="2014-04" db="EMBL/GenBank/DDBJ databases">
        <authorList>
            <consortium name="DOE Joint Genome Institute"/>
            <person name="Kuo A."/>
            <person name="Kohler A."/>
            <person name="Jargeat P."/>
            <person name="Nagy L.G."/>
            <person name="Floudas D."/>
            <person name="Copeland A."/>
            <person name="Barry K.W."/>
            <person name="Cichocki N."/>
            <person name="Veneault-Fourrey C."/>
            <person name="LaButti K."/>
            <person name="Lindquist E.A."/>
            <person name="Lipzen A."/>
            <person name="Lundell T."/>
            <person name="Morin E."/>
            <person name="Murat C."/>
            <person name="Sun H."/>
            <person name="Tunlid A."/>
            <person name="Henrissat B."/>
            <person name="Grigoriev I.V."/>
            <person name="Hibbett D.S."/>
            <person name="Martin F."/>
            <person name="Nordberg H.P."/>
            <person name="Cantor M.N."/>
            <person name="Hua S.X."/>
        </authorList>
    </citation>
    <scope>NUCLEOTIDE SEQUENCE [LARGE SCALE GENOMIC DNA]</scope>
    <source>
        <strain evidence="2 3">Ve08.2h10</strain>
    </source>
</reference>
<keyword evidence="1" id="KW-0812">Transmembrane</keyword>
<feature type="transmembrane region" description="Helical" evidence="1">
    <location>
        <begin position="59"/>
        <end position="76"/>
    </location>
</feature>
<evidence type="ECO:0000313" key="3">
    <source>
        <dbReference type="Proteomes" id="UP000054538"/>
    </source>
</evidence>
<name>A0A0D0ECX9_9AGAM</name>
<dbReference type="HOGENOM" id="CLU_1595082_0_0_1"/>
<keyword evidence="1" id="KW-0472">Membrane</keyword>
<evidence type="ECO:0000256" key="1">
    <source>
        <dbReference type="SAM" id="Phobius"/>
    </source>
</evidence>
<dbReference type="AlphaFoldDB" id="A0A0D0ECX9"/>
<keyword evidence="1" id="KW-1133">Transmembrane helix</keyword>
<dbReference type="OrthoDB" id="3006091at2759"/>
<organism evidence="2 3">
    <name type="scientific">Paxillus rubicundulus Ve08.2h10</name>
    <dbReference type="NCBI Taxonomy" id="930991"/>
    <lineage>
        <taxon>Eukaryota</taxon>
        <taxon>Fungi</taxon>
        <taxon>Dikarya</taxon>
        <taxon>Basidiomycota</taxon>
        <taxon>Agaricomycotina</taxon>
        <taxon>Agaricomycetes</taxon>
        <taxon>Agaricomycetidae</taxon>
        <taxon>Boletales</taxon>
        <taxon>Paxilineae</taxon>
        <taxon>Paxillaceae</taxon>
        <taxon>Paxillus</taxon>
    </lineage>
</organism>
<dbReference type="InParanoid" id="A0A0D0ECX9"/>
<keyword evidence="3" id="KW-1185">Reference proteome</keyword>
<dbReference type="Proteomes" id="UP000054538">
    <property type="component" value="Unassembled WGS sequence"/>
</dbReference>
<reference evidence="3" key="2">
    <citation type="submission" date="2015-01" db="EMBL/GenBank/DDBJ databases">
        <title>Evolutionary Origins and Diversification of the Mycorrhizal Mutualists.</title>
        <authorList>
            <consortium name="DOE Joint Genome Institute"/>
            <consortium name="Mycorrhizal Genomics Consortium"/>
            <person name="Kohler A."/>
            <person name="Kuo A."/>
            <person name="Nagy L.G."/>
            <person name="Floudas D."/>
            <person name="Copeland A."/>
            <person name="Barry K.W."/>
            <person name="Cichocki N."/>
            <person name="Veneault-Fourrey C."/>
            <person name="LaButti K."/>
            <person name="Lindquist E.A."/>
            <person name="Lipzen A."/>
            <person name="Lundell T."/>
            <person name="Morin E."/>
            <person name="Murat C."/>
            <person name="Riley R."/>
            <person name="Ohm R."/>
            <person name="Sun H."/>
            <person name="Tunlid A."/>
            <person name="Henrissat B."/>
            <person name="Grigoriev I.V."/>
            <person name="Hibbett D.S."/>
            <person name="Martin F."/>
        </authorList>
    </citation>
    <scope>NUCLEOTIDE SEQUENCE [LARGE SCALE GENOMIC DNA]</scope>
    <source>
        <strain evidence="3">Ve08.2h10</strain>
    </source>
</reference>
<protein>
    <submittedName>
        <fullName evidence="2">Uncharacterized protein</fullName>
    </submittedName>
</protein>
<dbReference type="EMBL" id="KN824840">
    <property type="protein sequence ID" value="KIL00151.1"/>
    <property type="molecule type" value="Genomic_DNA"/>
</dbReference>
<gene>
    <name evidence="2" type="ORF">PAXRUDRAFT_329817</name>
</gene>
<proteinExistence type="predicted"/>